<keyword evidence="3" id="KW-0274">FAD</keyword>
<protein>
    <submittedName>
        <fullName evidence="6 7">Acyl-CoA_dh_M domain-containing protein</fullName>
    </submittedName>
</protein>
<dbReference type="InterPro" id="IPR037069">
    <property type="entry name" value="AcylCoA_DH/ox_N_sf"/>
</dbReference>
<dbReference type="WBParaSite" id="ASIM_0000445901-mRNA-1">
    <property type="protein sequence ID" value="ASIM_0000445901-mRNA-1"/>
    <property type="gene ID" value="ASIM_0000445901"/>
</dbReference>
<dbReference type="Gene3D" id="1.10.540.10">
    <property type="entry name" value="Acyl-CoA dehydrogenase/oxidase, N-terminal domain"/>
    <property type="match status" value="1"/>
</dbReference>
<dbReference type="Pfam" id="PF02770">
    <property type="entry name" value="Acyl-CoA_dh_M"/>
    <property type="match status" value="1"/>
</dbReference>
<reference evidence="6 7" key="1">
    <citation type="submission" date="2017-02" db="UniProtKB">
        <authorList>
            <consortium name="WormBaseParasite"/>
        </authorList>
    </citation>
    <scope>IDENTIFICATION</scope>
</reference>
<dbReference type="PROSITE" id="PS00072">
    <property type="entry name" value="ACYL_COA_DH_1"/>
    <property type="match status" value="1"/>
</dbReference>
<evidence type="ECO:0000256" key="3">
    <source>
        <dbReference type="ARBA" id="ARBA00022827"/>
    </source>
</evidence>
<accession>A0A0M3JA39</accession>
<feature type="domain" description="Acyl-CoA dehydrogenase/oxidase N-terminal" evidence="5">
    <location>
        <begin position="2"/>
        <end position="52"/>
    </location>
</feature>
<keyword evidence="2" id="KW-0285">Flavoprotein</keyword>
<name>A0A0M3JA39_ANISI</name>
<dbReference type="InterPro" id="IPR046373">
    <property type="entry name" value="Acyl-CoA_Oxase/DH_mid-dom_sf"/>
</dbReference>
<dbReference type="SUPFAM" id="SSF56645">
    <property type="entry name" value="Acyl-CoA dehydrogenase NM domain-like"/>
    <property type="match status" value="1"/>
</dbReference>
<dbReference type="PANTHER" id="PTHR43884:SF12">
    <property type="entry name" value="ISOVALERYL-COA DEHYDROGENASE, MITOCHONDRIAL-RELATED"/>
    <property type="match status" value="1"/>
</dbReference>
<dbReference type="GO" id="GO:0003995">
    <property type="term" value="F:acyl-CoA dehydrogenase activity"/>
    <property type="evidence" value="ECO:0007669"/>
    <property type="project" value="InterPro"/>
</dbReference>
<dbReference type="InterPro" id="IPR006091">
    <property type="entry name" value="Acyl-CoA_Oxase/DH_mid-dom"/>
</dbReference>
<evidence type="ECO:0000313" key="6">
    <source>
        <dbReference type="WBParaSite" id="ASIM_0000443201-mRNA-1"/>
    </source>
</evidence>
<evidence type="ECO:0000259" key="5">
    <source>
        <dbReference type="Pfam" id="PF02771"/>
    </source>
</evidence>
<dbReference type="PANTHER" id="PTHR43884">
    <property type="entry name" value="ACYL-COA DEHYDROGENASE"/>
    <property type="match status" value="1"/>
</dbReference>
<sequence length="158" mass="16723">LSCLDTVIITEALAYGCTAIQLNIMGPSLPIAPVLLAGTEEQKMKYLGMLAAEPLIAAYCVSEPGAGSDVAAVRTKAEKKGDSYVLNGTKIWITGGGYAKWFFVLARTDPDPKAPAGKAFTAFIVDGDSPGLSRGKKVEILWLIFVESISHSSNSMLI</sequence>
<evidence type="ECO:0000256" key="1">
    <source>
        <dbReference type="ARBA" id="ARBA00001974"/>
    </source>
</evidence>
<evidence type="ECO:0000313" key="7">
    <source>
        <dbReference type="WBParaSite" id="ASIM_0000445901-mRNA-1"/>
    </source>
</evidence>
<dbReference type="GO" id="GO:0050660">
    <property type="term" value="F:flavin adenine dinucleotide binding"/>
    <property type="evidence" value="ECO:0007669"/>
    <property type="project" value="InterPro"/>
</dbReference>
<dbReference type="AlphaFoldDB" id="A0A0M3JA39"/>
<organism evidence="7">
    <name type="scientific">Anisakis simplex</name>
    <name type="common">Herring worm</name>
    <dbReference type="NCBI Taxonomy" id="6269"/>
    <lineage>
        <taxon>Eukaryota</taxon>
        <taxon>Metazoa</taxon>
        <taxon>Ecdysozoa</taxon>
        <taxon>Nematoda</taxon>
        <taxon>Chromadorea</taxon>
        <taxon>Rhabditida</taxon>
        <taxon>Spirurina</taxon>
        <taxon>Ascaridomorpha</taxon>
        <taxon>Ascaridoidea</taxon>
        <taxon>Anisakidae</taxon>
        <taxon>Anisakis</taxon>
        <taxon>Anisakis simplex complex</taxon>
    </lineage>
</organism>
<comment type="cofactor">
    <cofactor evidence="1">
        <name>FAD</name>
        <dbReference type="ChEBI" id="CHEBI:57692"/>
    </cofactor>
</comment>
<dbReference type="Gene3D" id="2.40.110.10">
    <property type="entry name" value="Butyryl-CoA Dehydrogenase, subunit A, domain 2"/>
    <property type="match status" value="1"/>
</dbReference>
<evidence type="ECO:0000259" key="4">
    <source>
        <dbReference type="Pfam" id="PF02770"/>
    </source>
</evidence>
<dbReference type="Pfam" id="PF02771">
    <property type="entry name" value="Acyl-CoA_dh_N"/>
    <property type="match status" value="1"/>
</dbReference>
<feature type="domain" description="Acyl-CoA oxidase/dehydrogenase middle" evidence="4">
    <location>
        <begin position="58"/>
        <end position="136"/>
    </location>
</feature>
<dbReference type="InterPro" id="IPR006089">
    <property type="entry name" value="Acyl-CoA_DH_CS"/>
</dbReference>
<dbReference type="InterPro" id="IPR013786">
    <property type="entry name" value="AcylCoA_DH/ox_N"/>
</dbReference>
<dbReference type="WBParaSite" id="ASIM_0000443201-mRNA-1">
    <property type="protein sequence ID" value="ASIM_0000443201-mRNA-1"/>
    <property type="gene ID" value="ASIM_0000443201"/>
</dbReference>
<evidence type="ECO:0000256" key="2">
    <source>
        <dbReference type="ARBA" id="ARBA00022630"/>
    </source>
</evidence>
<proteinExistence type="predicted"/>
<dbReference type="FunFam" id="2.40.110.10:FF:000043">
    <property type="entry name" value="Acyl CoA DeHydrogenase"/>
    <property type="match status" value="1"/>
</dbReference>
<dbReference type="InterPro" id="IPR009100">
    <property type="entry name" value="AcylCoA_DH/oxidase_NM_dom_sf"/>
</dbReference>